<evidence type="ECO:0000313" key="1">
    <source>
        <dbReference type="EMBL" id="PYH75616.1"/>
    </source>
</evidence>
<dbReference type="GO" id="GO:0045944">
    <property type="term" value="P:positive regulation of transcription by RNA polymerase II"/>
    <property type="evidence" value="ECO:0007669"/>
    <property type="project" value="UniProtKB-ARBA"/>
</dbReference>
<dbReference type="GO" id="GO:0003677">
    <property type="term" value="F:DNA binding"/>
    <property type="evidence" value="ECO:0007669"/>
    <property type="project" value="InterPro"/>
</dbReference>
<dbReference type="GO" id="GO:0046983">
    <property type="term" value="F:protein dimerization activity"/>
    <property type="evidence" value="ECO:0007669"/>
    <property type="project" value="InterPro"/>
</dbReference>
<sequence length="83" mass="9831">DRNTQEQIRKRRHNLFRRIKEFRDRYDIETWCTMRMPSGRIYVFNTNPNEPSPLTEEVVSSMMIAATKNYSSSLVGPSIDNHP</sequence>
<gene>
    <name evidence="1" type="ORF">BO82DRAFT_242277</name>
</gene>
<keyword evidence="2" id="KW-1185">Reference proteome</keyword>
<proteinExistence type="predicted"/>
<organism evidence="1 2">
    <name type="scientific">Aspergillus uvarum CBS 121591</name>
    <dbReference type="NCBI Taxonomy" id="1448315"/>
    <lineage>
        <taxon>Eukaryota</taxon>
        <taxon>Fungi</taxon>
        <taxon>Dikarya</taxon>
        <taxon>Ascomycota</taxon>
        <taxon>Pezizomycotina</taxon>
        <taxon>Eurotiomycetes</taxon>
        <taxon>Eurotiomycetidae</taxon>
        <taxon>Eurotiales</taxon>
        <taxon>Aspergillaceae</taxon>
        <taxon>Aspergillus</taxon>
        <taxon>Aspergillus subgen. Circumdati</taxon>
    </lineage>
</organism>
<dbReference type="GeneID" id="37133540"/>
<dbReference type="RefSeq" id="XP_025485816.1">
    <property type="nucleotide sequence ID" value="XM_025630799.1"/>
</dbReference>
<dbReference type="SUPFAM" id="SSF55455">
    <property type="entry name" value="SRF-like"/>
    <property type="match status" value="1"/>
</dbReference>
<accession>A0A319BQ99</accession>
<dbReference type="InterPro" id="IPR036879">
    <property type="entry name" value="TF_MADSbox_sf"/>
</dbReference>
<reference evidence="1 2" key="1">
    <citation type="submission" date="2016-12" db="EMBL/GenBank/DDBJ databases">
        <title>The genomes of Aspergillus section Nigri reveals drivers in fungal speciation.</title>
        <authorList>
            <consortium name="DOE Joint Genome Institute"/>
            <person name="Vesth T.C."/>
            <person name="Nybo J."/>
            <person name="Theobald S."/>
            <person name="Brandl J."/>
            <person name="Frisvad J.C."/>
            <person name="Nielsen K.F."/>
            <person name="Lyhne E.K."/>
            <person name="Kogle M.E."/>
            <person name="Kuo A."/>
            <person name="Riley R."/>
            <person name="Clum A."/>
            <person name="Nolan M."/>
            <person name="Lipzen A."/>
            <person name="Salamov A."/>
            <person name="Henrissat B."/>
            <person name="Wiebenga A."/>
            <person name="De Vries R.P."/>
            <person name="Grigoriev I.V."/>
            <person name="Mortensen U.H."/>
            <person name="Andersen M.R."/>
            <person name="Baker S.E."/>
        </authorList>
    </citation>
    <scope>NUCLEOTIDE SEQUENCE [LARGE SCALE GENOMIC DNA]</scope>
    <source>
        <strain evidence="1 2">CBS 121591</strain>
    </source>
</reference>
<dbReference type="OrthoDB" id="4365475at2759"/>
<dbReference type="Proteomes" id="UP000248340">
    <property type="component" value="Unassembled WGS sequence"/>
</dbReference>
<dbReference type="VEuPathDB" id="FungiDB:BO82DRAFT_242277"/>
<evidence type="ECO:0008006" key="3">
    <source>
        <dbReference type="Google" id="ProtNLM"/>
    </source>
</evidence>
<feature type="non-terminal residue" evidence="1">
    <location>
        <position position="83"/>
    </location>
</feature>
<evidence type="ECO:0000313" key="2">
    <source>
        <dbReference type="Proteomes" id="UP000248340"/>
    </source>
</evidence>
<dbReference type="EMBL" id="KZ821783">
    <property type="protein sequence ID" value="PYH75616.1"/>
    <property type="molecule type" value="Genomic_DNA"/>
</dbReference>
<protein>
    <recommendedName>
        <fullName evidence="3">MADS-box domain-containing protein</fullName>
    </recommendedName>
</protein>
<name>A0A319BQ99_9EURO</name>
<feature type="non-terminal residue" evidence="1">
    <location>
        <position position="1"/>
    </location>
</feature>
<dbReference type="AlphaFoldDB" id="A0A319BQ99"/>